<reference evidence="8 9" key="1">
    <citation type="submission" date="2024-04" db="EMBL/GenBank/DDBJ databases">
        <title>Genome assembly C_amara_ONT_v2.</title>
        <authorList>
            <person name="Yant L."/>
            <person name="Moore C."/>
            <person name="Slenker M."/>
        </authorList>
    </citation>
    <scope>NUCLEOTIDE SEQUENCE [LARGE SCALE GENOMIC DNA]</scope>
    <source>
        <tissue evidence="8">Leaf</tissue>
    </source>
</reference>
<comment type="subcellular location">
    <subcellularLocation>
        <location evidence="1">Cytoplasm</location>
    </subcellularLocation>
</comment>
<keyword evidence="5" id="KW-0694">RNA-binding</keyword>
<dbReference type="PROSITE" id="PS50302">
    <property type="entry name" value="PUM"/>
    <property type="match status" value="1"/>
</dbReference>
<protein>
    <submittedName>
        <fullName evidence="8">Pumilio-like protein 18</fullName>
    </submittedName>
</protein>
<evidence type="ECO:0000256" key="2">
    <source>
        <dbReference type="ARBA" id="ARBA00022490"/>
    </source>
</evidence>
<dbReference type="InterPro" id="IPR001313">
    <property type="entry name" value="Pumilio_RNA-bd_rpt"/>
</dbReference>
<evidence type="ECO:0000259" key="7">
    <source>
        <dbReference type="PROSITE" id="PS50303"/>
    </source>
</evidence>
<dbReference type="InterPro" id="IPR033133">
    <property type="entry name" value="PUM-HD"/>
</dbReference>
<feature type="repeat" description="Pumilio" evidence="6">
    <location>
        <begin position="75"/>
        <end position="117"/>
    </location>
</feature>
<evidence type="ECO:0000256" key="1">
    <source>
        <dbReference type="ARBA" id="ARBA00004496"/>
    </source>
</evidence>
<dbReference type="GO" id="GO:0005737">
    <property type="term" value="C:cytoplasm"/>
    <property type="evidence" value="ECO:0007669"/>
    <property type="project" value="UniProtKB-SubCell"/>
</dbReference>
<evidence type="ECO:0000256" key="3">
    <source>
        <dbReference type="ARBA" id="ARBA00022737"/>
    </source>
</evidence>
<dbReference type="PANTHER" id="PTHR12537:SF166">
    <property type="entry name" value="PUMILIO HOMOLOG 18-RELATED"/>
    <property type="match status" value="1"/>
</dbReference>
<dbReference type="SMART" id="SM00025">
    <property type="entry name" value="Pumilio"/>
    <property type="match status" value="2"/>
</dbReference>
<dbReference type="Gene3D" id="1.25.10.10">
    <property type="entry name" value="Leucine-rich Repeat Variant"/>
    <property type="match status" value="1"/>
</dbReference>
<keyword evidence="2" id="KW-0963">Cytoplasm</keyword>
<keyword evidence="9" id="KW-1185">Reference proteome</keyword>
<evidence type="ECO:0000256" key="5">
    <source>
        <dbReference type="ARBA" id="ARBA00022884"/>
    </source>
</evidence>
<proteinExistence type="predicted"/>
<dbReference type="Pfam" id="PF00806">
    <property type="entry name" value="PUF"/>
    <property type="match status" value="3"/>
</dbReference>
<gene>
    <name evidence="8" type="ORF">V5N11_019947</name>
</gene>
<comment type="caution">
    <text evidence="8">The sequence shown here is derived from an EMBL/GenBank/DDBJ whole genome shotgun (WGS) entry which is preliminary data.</text>
</comment>
<keyword evidence="3" id="KW-0677">Repeat</keyword>
<dbReference type="InterPro" id="IPR011989">
    <property type="entry name" value="ARM-like"/>
</dbReference>
<evidence type="ECO:0000256" key="6">
    <source>
        <dbReference type="PROSITE-ProRule" id="PRU00317"/>
    </source>
</evidence>
<dbReference type="GO" id="GO:0003723">
    <property type="term" value="F:RNA binding"/>
    <property type="evidence" value="ECO:0007669"/>
    <property type="project" value="UniProtKB-KW"/>
</dbReference>
<evidence type="ECO:0000313" key="8">
    <source>
        <dbReference type="EMBL" id="KAL1204556.1"/>
    </source>
</evidence>
<dbReference type="InterPro" id="IPR016024">
    <property type="entry name" value="ARM-type_fold"/>
</dbReference>
<dbReference type="SUPFAM" id="SSF48371">
    <property type="entry name" value="ARM repeat"/>
    <property type="match status" value="1"/>
</dbReference>
<keyword evidence="4" id="KW-0810">Translation regulation</keyword>
<evidence type="ECO:0000313" key="9">
    <source>
        <dbReference type="Proteomes" id="UP001558713"/>
    </source>
</evidence>
<dbReference type="AlphaFoldDB" id="A0ABD1B0E0"/>
<sequence length="171" mass="19291">MFNALPHLRFATDEQTPKYPKGISGSIPPPGFTTRASITHLHAALFNLMTSGEGVALFKDMISKLDKEELHRMASLLTSDSNYFTEIATNKYGSRHIQKLLGKSDDVDKLFCAAIVRCFLHIMTDKYASYVAIRAMIVFDKEKKKAMYKHILHNVLDLACDQHAFIALNEI</sequence>
<dbReference type="PANTHER" id="PTHR12537">
    <property type="entry name" value="RNA BINDING PROTEIN PUMILIO-RELATED"/>
    <property type="match status" value="1"/>
</dbReference>
<name>A0ABD1B0E0_CARAN</name>
<dbReference type="Proteomes" id="UP001558713">
    <property type="component" value="Unassembled WGS sequence"/>
</dbReference>
<evidence type="ECO:0000256" key="4">
    <source>
        <dbReference type="ARBA" id="ARBA00022845"/>
    </source>
</evidence>
<accession>A0ABD1B0E0</accession>
<organism evidence="8 9">
    <name type="scientific">Cardamine amara subsp. amara</name>
    <dbReference type="NCBI Taxonomy" id="228776"/>
    <lineage>
        <taxon>Eukaryota</taxon>
        <taxon>Viridiplantae</taxon>
        <taxon>Streptophyta</taxon>
        <taxon>Embryophyta</taxon>
        <taxon>Tracheophyta</taxon>
        <taxon>Spermatophyta</taxon>
        <taxon>Magnoliopsida</taxon>
        <taxon>eudicotyledons</taxon>
        <taxon>Gunneridae</taxon>
        <taxon>Pentapetalae</taxon>
        <taxon>rosids</taxon>
        <taxon>malvids</taxon>
        <taxon>Brassicales</taxon>
        <taxon>Brassicaceae</taxon>
        <taxon>Cardamineae</taxon>
        <taxon>Cardamine</taxon>
    </lineage>
</organism>
<dbReference type="PROSITE" id="PS50303">
    <property type="entry name" value="PUM_HD"/>
    <property type="match status" value="1"/>
</dbReference>
<dbReference type="GO" id="GO:0006417">
    <property type="term" value="P:regulation of translation"/>
    <property type="evidence" value="ECO:0007669"/>
    <property type="project" value="UniProtKB-KW"/>
</dbReference>
<dbReference type="EMBL" id="JBANAX010000533">
    <property type="protein sequence ID" value="KAL1204556.1"/>
    <property type="molecule type" value="Genomic_DNA"/>
</dbReference>
<feature type="domain" description="PUM-HD" evidence="7">
    <location>
        <begin position="1"/>
        <end position="171"/>
    </location>
</feature>